<comment type="caution">
    <text evidence="1">The sequence shown here is derived from an EMBL/GenBank/DDBJ whole genome shotgun (WGS) entry which is preliminary data.</text>
</comment>
<feature type="non-terminal residue" evidence="1">
    <location>
        <position position="162"/>
    </location>
</feature>
<sequence length="162" mass="18683">MVFMNMSELPIFPGMNLGAFGVETTLRQRGFAIADRGDCKYTIAPDSMQPTKMLSNGAYLPDWDNDYYALMGKDSFRKMLRFILSHQNDVSENELCSALQQIQSKISERLTYLNKLGLIEEHGNKRWHLVKPPNNFGPTFERYVKSVFKREFSCVAEWGIKL</sequence>
<proteinExistence type="predicted"/>
<accession>X1UZ18</accession>
<dbReference type="EMBL" id="BARW01027726">
    <property type="protein sequence ID" value="GAJ05136.1"/>
    <property type="molecule type" value="Genomic_DNA"/>
</dbReference>
<dbReference type="InterPro" id="IPR036390">
    <property type="entry name" value="WH_DNA-bd_sf"/>
</dbReference>
<organism evidence="1">
    <name type="scientific">marine sediment metagenome</name>
    <dbReference type="NCBI Taxonomy" id="412755"/>
    <lineage>
        <taxon>unclassified sequences</taxon>
        <taxon>metagenomes</taxon>
        <taxon>ecological metagenomes</taxon>
    </lineage>
</organism>
<reference evidence="1" key="1">
    <citation type="journal article" date="2014" name="Front. Microbiol.">
        <title>High frequency of phylogenetically diverse reductive dehalogenase-homologous genes in deep subseafloor sedimentary metagenomes.</title>
        <authorList>
            <person name="Kawai M."/>
            <person name="Futagami T."/>
            <person name="Toyoda A."/>
            <person name="Takaki Y."/>
            <person name="Nishi S."/>
            <person name="Hori S."/>
            <person name="Arai W."/>
            <person name="Tsubouchi T."/>
            <person name="Morono Y."/>
            <person name="Uchiyama I."/>
            <person name="Ito T."/>
            <person name="Fujiyama A."/>
            <person name="Inagaki F."/>
            <person name="Takami H."/>
        </authorList>
    </citation>
    <scope>NUCLEOTIDE SEQUENCE</scope>
    <source>
        <strain evidence="1">Expedition CK06-06</strain>
    </source>
</reference>
<dbReference type="AlphaFoldDB" id="X1UZ18"/>
<name>X1UZ18_9ZZZZ</name>
<protein>
    <submittedName>
        <fullName evidence="1">Uncharacterized protein</fullName>
    </submittedName>
</protein>
<dbReference type="SUPFAM" id="SSF46785">
    <property type="entry name" value="Winged helix' DNA-binding domain"/>
    <property type="match status" value="1"/>
</dbReference>
<gene>
    <name evidence="1" type="ORF">S12H4_44927</name>
</gene>
<evidence type="ECO:0000313" key="1">
    <source>
        <dbReference type="EMBL" id="GAJ05136.1"/>
    </source>
</evidence>